<gene>
    <name evidence="2" type="ORF">GCM10025751_37910</name>
</gene>
<dbReference type="RefSeq" id="WP_227776990.1">
    <property type="nucleotide sequence ID" value="NZ_BAABKX010000015.1"/>
</dbReference>
<keyword evidence="3" id="KW-1185">Reference proteome</keyword>
<dbReference type="EMBL" id="BAABKX010000015">
    <property type="protein sequence ID" value="GAA5056716.1"/>
    <property type="molecule type" value="Genomic_DNA"/>
</dbReference>
<keyword evidence="1" id="KW-0812">Transmembrane</keyword>
<comment type="caution">
    <text evidence="2">The sequence shown here is derived from an EMBL/GenBank/DDBJ whole genome shotgun (WGS) entry which is preliminary data.</text>
</comment>
<dbReference type="Proteomes" id="UP001501729">
    <property type="component" value="Unassembled WGS sequence"/>
</dbReference>
<organism evidence="2 3">
    <name type="scientific">Haladaptatus pallidirubidus</name>
    <dbReference type="NCBI Taxonomy" id="1008152"/>
    <lineage>
        <taxon>Archaea</taxon>
        <taxon>Methanobacteriati</taxon>
        <taxon>Methanobacteriota</taxon>
        <taxon>Stenosarchaea group</taxon>
        <taxon>Halobacteria</taxon>
        <taxon>Halobacteriales</taxon>
        <taxon>Haladaptataceae</taxon>
        <taxon>Haladaptatus</taxon>
    </lineage>
</organism>
<keyword evidence="1" id="KW-1133">Transmembrane helix</keyword>
<name>A0AAV3ULB5_9EURY</name>
<reference evidence="2 3" key="1">
    <citation type="journal article" date="2019" name="Int. J. Syst. Evol. Microbiol.">
        <title>The Global Catalogue of Microorganisms (GCM) 10K type strain sequencing project: providing services to taxonomists for standard genome sequencing and annotation.</title>
        <authorList>
            <consortium name="The Broad Institute Genomics Platform"/>
            <consortium name="The Broad Institute Genome Sequencing Center for Infectious Disease"/>
            <person name="Wu L."/>
            <person name="Ma J."/>
        </authorList>
    </citation>
    <scope>NUCLEOTIDE SEQUENCE [LARGE SCALE GENOMIC DNA]</scope>
    <source>
        <strain evidence="2 3">JCM 17504</strain>
    </source>
</reference>
<proteinExistence type="predicted"/>
<keyword evidence="1" id="KW-0472">Membrane</keyword>
<accession>A0AAV3ULB5</accession>
<evidence type="ECO:0000256" key="1">
    <source>
        <dbReference type="SAM" id="Phobius"/>
    </source>
</evidence>
<protein>
    <submittedName>
        <fullName evidence="2">Uncharacterized protein</fullName>
    </submittedName>
</protein>
<dbReference type="GeneID" id="68614344"/>
<feature type="transmembrane region" description="Helical" evidence="1">
    <location>
        <begin position="6"/>
        <end position="22"/>
    </location>
</feature>
<dbReference type="AlphaFoldDB" id="A0AAV3ULB5"/>
<evidence type="ECO:0000313" key="2">
    <source>
        <dbReference type="EMBL" id="GAA5056716.1"/>
    </source>
</evidence>
<sequence length="160" mass="17566">MNVLVNLLSINLTALALLWVAGYRPEMLRSAGTARSKTLSRIAVIVVAIVVLSAGLGLDTYATNQTAVYNQQATGEVRELFVGPQAEFGNSELIETRVTYRPLDFYRDNPAQLRVVVDPTGTPPPDLAQQIDDRVSERTGKETAVEVVFVQSQESSKWTE</sequence>
<evidence type="ECO:0000313" key="3">
    <source>
        <dbReference type="Proteomes" id="UP001501729"/>
    </source>
</evidence>
<feature type="transmembrane region" description="Helical" evidence="1">
    <location>
        <begin position="42"/>
        <end position="62"/>
    </location>
</feature>